<evidence type="ECO:0000313" key="13">
    <source>
        <dbReference type="Proteomes" id="UP000051751"/>
    </source>
</evidence>
<feature type="transmembrane region" description="Helical" evidence="7">
    <location>
        <begin position="213"/>
        <end position="234"/>
    </location>
</feature>
<evidence type="ECO:0000313" key="11">
    <source>
        <dbReference type="EMBL" id="KRN30887.1"/>
    </source>
</evidence>
<dbReference type="GO" id="GO:0005886">
    <property type="term" value="C:plasma membrane"/>
    <property type="evidence" value="ECO:0007669"/>
    <property type="project" value="UniProtKB-SubCell"/>
</dbReference>
<comment type="subcellular location">
    <subcellularLocation>
        <location evidence="1">Cell membrane</location>
        <topology evidence="1">Multi-pass membrane protein</topology>
    </subcellularLocation>
</comment>
<dbReference type="InterPro" id="IPR050189">
    <property type="entry name" value="MFS_Efflux_Transporters"/>
</dbReference>
<feature type="chain" id="PRO_5044546163" evidence="8">
    <location>
        <begin position="33"/>
        <end position="393"/>
    </location>
</feature>
<evidence type="ECO:0000256" key="2">
    <source>
        <dbReference type="ARBA" id="ARBA00022448"/>
    </source>
</evidence>
<feature type="transmembrane region" description="Helical" evidence="7">
    <location>
        <begin position="143"/>
        <end position="166"/>
    </location>
</feature>
<accession>A0A0R2FZJ9</accession>
<dbReference type="Proteomes" id="UP000051751">
    <property type="component" value="Unassembled WGS sequence"/>
</dbReference>
<feature type="transmembrane region" description="Helical" evidence="7">
    <location>
        <begin position="274"/>
        <end position="291"/>
    </location>
</feature>
<feature type="transmembrane region" description="Helical" evidence="7">
    <location>
        <begin position="337"/>
        <end position="359"/>
    </location>
</feature>
<keyword evidence="12" id="KW-1185">Reference proteome</keyword>
<evidence type="ECO:0000313" key="10">
    <source>
        <dbReference type="EMBL" id="KRN28237.1"/>
    </source>
</evidence>
<evidence type="ECO:0000256" key="5">
    <source>
        <dbReference type="ARBA" id="ARBA00022989"/>
    </source>
</evidence>
<dbReference type="OrthoDB" id="1650550at2"/>
<comment type="caution">
    <text evidence="11">The sequence shown here is derived from an EMBL/GenBank/DDBJ whole genome shotgun (WGS) entry which is preliminary data.</text>
</comment>
<reference evidence="12 13" key="1">
    <citation type="journal article" date="2015" name="Genome Announc.">
        <title>Expanding the biotechnology potential of lactobacilli through comparative genomics of 213 strains and associated genera.</title>
        <authorList>
            <person name="Sun Z."/>
            <person name="Harris H.M."/>
            <person name="McCann A."/>
            <person name="Guo C."/>
            <person name="Argimon S."/>
            <person name="Zhang W."/>
            <person name="Yang X."/>
            <person name="Jeffery I.B."/>
            <person name="Cooney J.C."/>
            <person name="Kagawa T.F."/>
            <person name="Liu W."/>
            <person name="Song Y."/>
            <person name="Salvetti E."/>
            <person name="Wrobel A."/>
            <person name="Rasinkangas P."/>
            <person name="Parkhill J."/>
            <person name="Rea M.C."/>
            <person name="O'Sullivan O."/>
            <person name="Ritari J."/>
            <person name="Douillard F.P."/>
            <person name="Paul Ross R."/>
            <person name="Yang R."/>
            <person name="Briner A.E."/>
            <person name="Felis G.E."/>
            <person name="de Vos W.M."/>
            <person name="Barrangou R."/>
            <person name="Klaenhammer T.R."/>
            <person name="Caufield P.W."/>
            <person name="Cui Y."/>
            <person name="Zhang H."/>
            <person name="O'Toole P.W."/>
        </authorList>
    </citation>
    <scope>NUCLEOTIDE SEQUENCE [LARGE SCALE GENOMIC DNA]</scope>
    <source>
        <strain evidence="10 13">ATCC BAA-66</strain>
        <strain evidence="11 12">DSM 13344</strain>
    </source>
</reference>
<dbReference type="InterPro" id="IPR036259">
    <property type="entry name" value="MFS_trans_sf"/>
</dbReference>
<evidence type="ECO:0000256" key="6">
    <source>
        <dbReference type="ARBA" id="ARBA00023136"/>
    </source>
</evidence>
<feature type="transmembrane region" description="Helical" evidence="7">
    <location>
        <begin position="297"/>
        <end position="317"/>
    </location>
</feature>
<dbReference type="PANTHER" id="PTHR43124:SF3">
    <property type="entry name" value="CHLORAMPHENICOL EFFLUX PUMP RV0191"/>
    <property type="match status" value="1"/>
</dbReference>
<sequence length="393" mass="41796">MAQNDSNTAPKVNVNSFWFKAAVLSISLLSQAAPAVAGTIPLMRKTFAAQPLSAVETLSTAPNLGIMIFVILSGVVARQIGNKATVLLGALIALISGITPVFTSNFTIVLLSRFVLGAGIGLFNPLAYSYITYFYQGNEQATMLGYQTAVANFGSAALTFIAGMLISDGWHAAYWVYLSALIILLLVAFFIPNVKANKQSATKLTTNKSVVGYALYILLIYASFYCVIVKLASLLTEKSYGNGSTASTLISIMTIVGVIASIFYGRFYKALKKFVLPIAVLGLDILIGLIALSNNVWLTAIEVGLVGVCFVMVNPYLFGQASNHGPQGADTATSSLLLMGINLGCFVAPMFIDFIASFFHNETASFALIISSVLLIVIGAINFVLDLKPAKKA</sequence>
<keyword evidence="8" id="KW-0732">Signal</keyword>
<dbReference type="Gene3D" id="1.20.1250.20">
    <property type="entry name" value="MFS general substrate transporter like domains"/>
    <property type="match status" value="1"/>
</dbReference>
<dbReference type="SUPFAM" id="SSF103473">
    <property type="entry name" value="MFS general substrate transporter"/>
    <property type="match status" value="1"/>
</dbReference>
<feature type="transmembrane region" description="Helical" evidence="7">
    <location>
        <begin position="61"/>
        <end position="77"/>
    </location>
</feature>
<dbReference type="PANTHER" id="PTHR43124">
    <property type="entry name" value="PURINE EFFLUX PUMP PBUE"/>
    <property type="match status" value="1"/>
</dbReference>
<feature type="transmembrane region" description="Helical" evidence="7">
    <location>
        <begin position="108"/>
        <end position="131"/>
    </location>
</feature>
<dbReference type="InterPro" id="IPR011701">
    <property type="entry name" value="MFS"/>
</dbReference>
<dbReference type="PATRIC" id="fig|81857.3.peg.1701"/>
<keyword evidence="6 7" id="KW-0472">Membrane</keyword>
<keyword evidence="5 7" id="KW-1133">Transmembrane helix</keyword>
<dbReference type="STRING" id="81857.IV38_GL001691"/>
<dbReference type="InterPro" id="IPR020846">
    <property type="entry name" value="MFS_dom"/>
</dbReference>
<evidence type="ECO:0000256" key="7">
    <source>
        <dbReference type="SAM" id="Phobius"/>
    </source>
</evidence>
<evidence type="ECO:0000313" key="12">
    <source>
        <dbReference type="Proteomes" id="UP000051645"/>
    </source>
</evidence>
<evidence type="ECO:0000256" key="3">
    <source>
        <dbReference type="ARBA" id="ARBA00022475"/>
    </source>
</evidence>
<feature type="domain" description="Major facilitator superfamily (MFS) profile" evidence="9">
    <location>
        <begin position="1"/>
        <end position="391"/>
    </location>
</feature>
<keyword evidence="4 7" id="KW-0812">Transmembrane</keyword>
<name>A0A0R2FZJ9_9LACO</name>
<keyword evidence="3" id="KW-1003">Cell membrane</keyword>
<feature type="transmembrane region" description="Helical" evidence="7">
    <location>
        <begin position="365"/>
        <end position="385"/>
    </location>
</feature>
<evidence type="ECO:0000256" key="1">
    <source>
        <dbReference type="ARBA" id="ARBA00004651"/>
    </source>
</evidence>
<organism evidence="11 12">
    <name type="scientific">Lactobacillus selangorensis</name>
    <dbReference type="NCBI Taxonomy" id="81857"/>
    <lineage>
        <taxon>Bacteria</taxon>
        <taxon>Bacillati</taxon>
        <taxon>Bacillota</taxon>
        <taxon>Bacilli</taxon>
        <taxon>Lactobacillales</taxon>
        <taxon>Lactobacillaceae</taxon>
        <taxon>Lactobacillus</taxon>
    </lineage>
</organism>
<keyword evidence="2" id="KW-0813">Transport</keyword>
<feature type="transmembrane region" description="Helical" evidence="7">
    <location>
        <begin position="172"/>
        <end position="192"/>
    </location>
</feature>
<evidence type="ECO:0000256" key="8">
    <source>
        <dbReference type="SAM" id="SignalP"/>
    </source>
</evidence>
<evidence type="ECO:0000256" key="4">
    <source>
        <dbReference type="ARBA" id="ARBA00022692"/>
    </source>
</evidence>
<dbReference type="RefSeq" id="WP_057769991.1">
    <property type="nucleotide sequence ID" value="NZ_JQAT01000004.1"/>
</dbReference>
<dbReference type="PROSITE" id="PS50850">
    <property type="entry name" value="MFS"/>
    <property type="match status" value="1"/>
</dbReference>
<dbReference type="EMBL" id="JQAT01000004">
    <property type="protein sequence ID" value="KRN28237.1"/>
    <property type="molecule type" value="Genomic_DNA"/>
</dbReference>
<dbReference type="Proteomes" id="UP000051645">
    <property type="component" value="Unassembled WGS sequence"/>
</dbReference>
<evidence type="ECO:0000259" key="9">
    <source>
        <dbReference type="PROSITE" id="PS50850"/>
    </source>
</evidence>
<protein>
    <submittedName>
        <fullName evidence="11">Major facilitator superfamily permease</fullName>
    </submittedName>
</protein>
<gene>
    <name evidence="10" type="ORF">IV38_GL001691</name>
    <name evidence="11" type="ORF">IV40_GL001524</name>
</gene>
<dbReference type="EMBL" id="JQAZ01000005">
    <property type="protein sequence ID" value="KRN30887.1"/>
    <property type="molecule type" value="Genomic_DNA"/>
</dbReference>
<feature type="transmembrane region" description="Helical" evidence="7">
    <location>
        <begin position="84"/>
        <end position="102"/>
    </location>
</feature>
<dbReference type="GO" id="GO:0022857">
    <property type="term" value="F:transmembrane transporter activity"/>
    <property type="evidence" value="ECO:0007669"/>
    <property type="project" value="InterPro"/>
</dbReference>
<feature type="transmembrane region" description="Helical" evidence="7">
    <location>
        <begin position="246"/>
        <end position="267"/>
    </location>
</feature>
<proteinExistence type="predicted"/>
<feature type="signal peptide" evidence="8">
    <location>
        <begin position="1"/>
        <end position="32"/>
    </location>
</feature>
<dbReference type="AlphaFoldDB" id="A0A0R2FZJ9"/>
<dbReference type="Pfam" id="PF07690">
    <property type="entry name" value="MFS_1"/>
    <property type="match status" value="1"/>
</dbReference>